<proteinExistence type="predicted"/>
<protein>
    <submittedName>
        <fullName evidence="2">Type VI secretion system lipoprotein TssJ</fullName>
    </submittedName>
</protein>
<comment type="caution">
    <text evidence="2">The sequence shown here is derived from an EMBL/GenBank/DDBJ whole genome shotgun (WGS) entry which is preliminary data.</text>
</comment>
<dbReference type="AlphaFoldDB" id="A0A2T3MYR9"/>
<dbReference type="Proteomes" id="UP000240904">
    <property type="component" value="Unassembled WGS sequence"/>
</dbReference>
<dbReference type="PROSITE" id="PS51257">
    <property type="entry name" value="PROKAR_LIPOPROTEIN"/>
    <property type="match status" value="1"/>
</dbReference>
<dbReference type="InterPro" id="IPR017734">
    <property type="entry name" value="T6SS_SciN"/>
</dbReference>
<dbReference type="PANTHER" id="PTHR37625">
    <property type="entry name" value="OUTER MEMBRANE LIPOPROTEIN-RELATED"/>
    <property type="match status" value="1"/>
</dbReference>
<reference evidence="2 3" key="1">
    <citation type="submission" date="2018-03" db="EMBL/GenBank/DDBJ databases">
        <title>Whole genome sequencing of Histamine producing bacteria.</title>
        <authorList>
            <person name="Butler K."/>
        </authorList>
    </citation>
    <scope>NUCLEOTIDE SEQUENCE [LARGE SCALE GENOMIC DNA]</scope>
    <source>
        <strain evidence="2 3">DSM 16190</strain>
    </source>
</reference>
<evidence type="ECO:0000313" key="3">
    <source>
        <dbReference type="Proteomes" id="UP000240904"/>
    </source>
</evidence>
<feature type="signal peptide" evidence="1">
    <location>
        <begin position="1"/>
        <end position="20"/>
    </location>
</feature>
<evidence type="ECO:0000256" key="1">
    <source>
        <dbReference type="SAM" id="SignalP"/>
    </source>
</evidence>
<dbReference type="NCBIfam" id="TIGR03352">
    <property type="entry name" value="VI_chp_3"/>
    <property type="match status" value="1"/>
</dbReference>
<feature type="chain" id="PRO_5015536033" evidence="1">
    <location>
        <begin position="21"/>
        <end position="168"/>
    </location>
</feature>
<dbReference type="OrthoDB" id="5471061at2"/>
<accession>A0A2T3MYR9</accession>
<organism evidence="2 3">
    <name type="scientific">Photobacterium lipolyticum</name>
    <dbReference type="NCBI Taxonomy" id="266810"/>
    <lineage>
        <taxon>Bacteria</taxon>
        <taxon>Pseudomonadati</taxon>
        <taxon>Pseudomonadota</taxon>
        <taxon>Gammaproteobacteria</taxon>
        <taxon>Vibrionales</taxon>
        <taxon>Vibrionaceae</taxon>
        <taxon>Photobacterium</taxon>
    </lineage>
</organism>
<dbReference type="Pfam" id="PF12790">
    <property type="entry name" value="T6SS-SciN"/>
    <property type="match status" value="1"/>
</dbReference>
<dbReference type="PANTHER" id="PTHR37625:SF4">
    <property type="entry name" value="OUTER MEMBRANE LIPOPROTEIN"/>
    <property type="match status" value="1"/>
</dbReference>
<dbReference type="EMBL" id="PYMC01000006">
    <property type="protein sequence ID" value="PSW05098.1"/>
    <property type="molecule type" value="Genomic_DNA"/>
</dbReference>
<gene>
    <name evidence="2" type="primary">tssJ</name>
    <name evidence="2" type="ORF">C9I89_09905</name>
</gene>
<keyword evidence="2" id="KW-0449">Lipoprotein</keyword>
<sequence length="168" mass="18800">MKRLIPLLFCSLLFACSSTPDPTLVDLTLIATSDLNPDQTGRPSPMVVKIVELKAATGFENATFFALYENTKKTLGPDFIAEEELILRPGEKHNIKLNLNENSRFIGIIGAYQQINDAEWRFLQTLEKEELQKVELGITDSGILRIKRVSLRNKHSQSNSLQPQGEGS</sequence>
<evidence type="ECO:0000313" key="2">
    <source>
        <dbReference type="EMBL" id="PSW05098.1"/>
    </source>
</evidence>
<keyword evidence="3" id="KW-1185">Reference proteome</keyword>
<dbReference type="InterPro" id="IPR038706">
    <property type="entry name" value="Type_VI_SciN-like_sf"/>
</dbReference>
<name>A0A2T3MYR9_9GAMM</name>
<dbReference type="Gene3D" id="2.60.40.4150">
    <property type="entry name" value="Type VI secretion system, lipoprotein SciN"/>
    <property type="match status" value="1"/>
</dbReference>
<keyword evidence="1" id="KW-0732">Signal</keyword>
<dbReference type="RefSeq" id="WP_107283200.1">
    <property type="nucleotide sequence ID" value="NZ_PYMC01000006.1"/>
</dbReference>